<feature type="region of interest" description="Disordered" evidence="5">
    <location>
        <begin position="113"/>
        <end position="136"/>
    </location>
</feature>
<dbReference type="SMART" id="SM01155">
    <property type="entry name" value="DUF1713"/>
    <property type="match status" value="1"/>
</dbReference>
<dbReference type="InParanoid" id="A0A1Q3CV92"/>
<feature type="compositionally biased region" description="Polar residues" evidence="5">
    <location>
        <begin position="37"/>
        <end position="48"/>
    </location>
</feature>
<sequence>MANPILHKLTKHSPSLRIITTTSLSLLIANKTLTSINNTTTNPQNTSDPKPLFNNPTATTTTTADPFQFYPNFPFGYFLNPISSTGSDPFNVVDDLESDGDGVTATVWADSVKKKRKKKMNKHKLRKLRKRLRRKA</sequence>
<dbReference type="Proteomes" id="UP000187406">
    <property type="component" value="Unassembled WGS sequence"/>
</dbReference>
<dbReference type="EMBL" id="BDDD01003054">
    <property type="protein sequence ID" value="GAV83973.1"/>
    <property type="molecule type" value="Genomic_DNA"/>
</dbReference>
<evidence type="ECO:0000256" key="3">
    <source>
        <dbReference type="ARBA" id="ARBA00035647"/>
    </source>
</evidence>
<dbReference type="STRING" id="3775.A0A1Q3CV92"/>
<organism evidence="7 8">
    <name type="scientific">Cephalotus follicularis</name>
    <name type="common">Albany pitcher plant</name>
    <dbReference type="NCBI Taxonomy" id="3775"/>
    <lineage>
        <taxon>Eukaryota</taxon>
        <taxon>Viridiplantae</taxon>
        <taxon>Streptophyta</taxon>
        <taxon>Embryophyta</taxon>
        <taxon>Tracheophyta</taxon>
        <taxon>Spermatophyta</taxon>
        <taxon>Magnoliopsida</taxon>
        <taxon>eudicotyledons</taxon>
        <taxon>Gunneridae</taxon>
        <taxon>Pentapetalae</taxon>
        <taxon>rosids</taxon>
        <taxon>fabids</taxon>
        <taxon>Oxalidales</taxon>
        <taxon>Cephalotaceae</taxon>
        <taxon>Cephalotus</taxon>
    </lineage>
</organism>
<evidence type="ECO:0000256" key="4">
    <source>
        <dbReference type="ARBA" id="ARBA00035682"/>
    </source>
</evidence>
<evidence type="ECO:0000313" key="7">
    <source>
        <dbReference type="EMBL" id="GAV83973.1"/>
    </source>
</evidence>
<dbReference type="PANTHER" id="PTHR32035:SF3">
    <property type="entry name" value="SMALL RIBOSOMAL SUBUNIT PROTEIN MS38"/>
    <property type="match status" value="1"/>
</dbReference>
<comment type="subcellular location">
    <subcellularLocation>
        <location evidence="1">Mitochondrion</location>
    </subcellularLocation>
</comment>
<comment type="caution">
    <text evidence="7">The sequence shown here is derived from an EMBL/GenBank/DDBJ whole genome shotgun (WGS) entry which is preliminary data.</text>
</comment>
<protein>
    <recommendedName>
        <fullName evidence="4">Small ribosomal subunit protein mS38</fullName>
    </recommendedName>
</protein>
<dbReference type="PANTHER" id="PTHR32035">
    <property type="entry name" value="AURORA KINASE A-INTERACTING PROTEIN"/>
    <property type="match status" value="1"/>
</dbReference>
<dbReference type="Pfam" id="PF08213">
    <property type="entry name" value="COX24_C"/>
    <property type="match status" value="1"/>
</dbReference>
<keyword evidence="8" id="KW-1185">Reference proteome</keyword>
<evidence type="ECO:0000256" key="5">
    <source>
        <dbReference type="SAM" id="MobiDB-lite"/>
    </source>
</evidence>
<accession>A0A1Q3CV92</accession>
<dbReference type="AlphaFoldDB" id="A0A1Q3CV92"/>
<evidence type="ECO:0000256" key="2">
    <source>
        <dbReference type="ARBA" id="ARBA00023128"/>
    </source>
</evidence>
<name>A0A1Q3CV92_CEPFO</name>
<feature type="region of interest" description="Disordered" evidence="5">
    <location>
        <begin position="37"/>
        <end position="63"/>
    </location>
</feature>
<feature type="domain" description="Ribosomal protein mS38 C-terminal" evidence="6">
    <location>
        <begin position="108"/>
        <end position="135"/>
    </location>
</feature>
<evidence type="ECO:0000313" key="8">
    <source>
        <dbReference type="Proteomes" id="UP000187406"/>
    </source>
</evidence>
<evidence type="ECO:0000256" key="1">
    <source>
        <dbReference type="ARBA" id="ARBA00004173"/>
    </source>
</evidence>
<reference evidence="8" key="1">
    <citation type="submission" date="2016-04" db="EMBL/GenBank/DDBJ databases">
        <title>Cephalotus genome sequencing.</title>
        <authorList>
            <person name="Fukushima K."/>
            <person name="Hasebe M."/>
            <person name="Fang X."/>
        </authorList>
    </citation>
    <scope>NUCLEOTIDE SEQUENCE [LARGE SCALE GENOMIC DNA]</scope>
    <source>
        <strain evidence="8">cv. St1</strain>
    </source>
</reference>
<evidence type="ECO:0000259" key="6">
    <source>
        <dbReference type="SMART" id="SM01155"/>
    </source>
</evidence>
<proteinExistence type="inferred from homology"/>
<gene>
    <name evidence="7" type="ORF">CFOL_v3_27418</name>
</gene>
<dbReference type="GO" id="GO:0005739">
    <property type="term" value="C:mitochondrion"/>
    <property type="evidence" value="ECO:0007669"/>
    <property type="project" value="UniProtKB-SubCell"/>
</dbReference>
<dbReference type="FunCoup" id="A0A1Q3CV92">
    <property type="interactions" value="601"/>
</dbReference>
<keyword evidence="2" id="KW-0496">Mitochondrion</keyword>
<comment type="similarity">
    <text evidence="3">Belongs to the mitochondrion-specific ribosomal protein mS38 family.</text>
</comment>
<dbReference type="InterPro" id="IPR013177">
    <property type="entry name" value="Ribosomal_mS38_C"/>
</dbReference>
<dbReference type="OrthoDB" id="1932216at2759"/>